<evidence type="ECO:0000259" key="6">
    <source>
        <dbReference type="PROSITE" id="PS51141"/>
    </source>
</evidence>
<dbReference type="Gene3D" id="4.10.1100.10">
    <property type="entry name" value="Transcription factor, SBP-box domain"/>
    <property type="match status" value="1"/>
</dbReference>
<proteinExistence type="predicted"/>
<evidence type="ECO:0000256" key="5">
    <source>
        <dbReference type="SAM" id="Phobius"/>
    </source>
</evidence>
<sequence>MQMVVEYRNGLSSCIVAKYQKKRSCGCIILTTNRHIKIKRTSNWKFIKRIPILVGLTFFFLLAYIGNRKELKYLMLSCNLSGDIDVDSKPGHLIEGNSVKVPRMMLSPLGSSKRTRPRQLYNGVHTTMCHVDGCNADLSNCMEYHRRRKVCEAHSGTPEIRINCHKQHSCQQCCRFD</sequence>
<dbReference type="Pfam" id="PF03110">
    <property type="entry name" value="SBP"/>
    <property type="match status" value="1"/>
</dbReference>
<keyword evidence="5" id="KW-0812">Transmembrane</keyword>
<dbReference type="InterPro" id="IPR004333">
    <property type="entry name" value="SBP_dom"/>
</dbReference>
<comment type="caution">
    <text evidence="7">The sequence shown here is derived from an EMBL/GenBank/DDBJ whole genome shotgun (WGS) entry which is preliminary data.</text>
</comment>
<dbReference type="GO" id="GO:0003677">
    <property type="term" value="F:DNA binding"/>
    <property type="evidence" value="ECO:0007669"/>
    <property type="project" value="InterPro"/>
</dbReference>
<dbReference type="GO" id="GO:0008270">
    <property type="term" value="F:zinc ion binding"/>
    <property type="evidence" value="ECO:0007669"/>
    <property type="project" value="UniProtKB-KW"/>
</dbReference>
<dbReference type="InterPro" id="IPR036893">
    <property type="entry name" value="SBP_sf"/>
</dbReference>
<organism evidence="7 8">
    <name type="scientific">Heracleum sosnowskyi</name>
    <dbReference type="NCBI Taxonomy" id="360622"/>
    <lineage>
        <taxon>Eukaryota</taxon>
        <taxon>Viridiplantae</taxon>
        <taxon>Streptophyta</taxon>
        <taxon>Embryophyta</taxon>
        <taxon>Tracheophyta</taxon>
        <taxon>Spermatophyta</taxon>
        <taxon>Magnoliopsida</taxon>
        <taxon>eudicotyledons</taxon>
        <taxon>Gunneridae</taxon>
        <taxon>Pentapetalae</taxon>
        <taxon>asterids</taxon>
        <taxon>campanulids</taxon>
        <taxon>Apiales</taxon>
        <taxon>Apiaceae</taxon>
        <taxon>Apioideae</taxon>
        <taxon>apioid superclade</taxon>
        <taxon>Tordylieae</taxon>
        <taxon>Tordyliinae</taxon>
        <taxon>Heracleum</taxon>
    </lineage>
</organism>
<dbReference type="PROSITE" id="PS51141">
    <property type="entry name" value="ZF_SBP"/>
    <property type="match status" value="1"/>
</dbReference>
<name>A0AAD8NEK2_9APIA</name>
<reference evidence="7" key="1">
    <citation type="submission" date="2023-02" db="EMBL/GenBank/DDBJ databases">
        <title>Genome of toxic invasive species Heracleum sosnowskyi carries increased number of genes despite the absence of recent whole-genome duplications.</title>
        <authorList>
            <person name="Schelkunov M."/>
            <person name="Shtratnikova V."/>
            <person name="Makarenko M."/>
            <person name="Klepikova A."/>
            <person name="Omelchenko D."/>
            <person name="Novikova G."/>
            <person name="Obukhova E."/>
            <person name="Bogdanov V."/>
            <person name="Penin A."/>
            <person name="Logacheva M."/>
        </authorList>
    </citation>
    <scope>NUCLEOTIDE SEQUENCE</scope>
    <source>
        <strain evidence="7">Hsosn_3</strain>
        <tissue evidence="7">Leaf</tissue>
    </source>
</reference>
<keyword evidence="5" id="KW-0472">Membrane</keyword>
<dbReference type="Proteomes" id="UP001237642">
    <property type="component" value="Unassembled WGS sequence"/>
</dbReference>
<keyword evidence="5" id="KW-1133">Transmembrane helix</keyword>
<protein>
    <recommendedName>
        <fullName evidence="6">SBP-type domain-containing protein</fullName>
    </recommendedName>
</protein>
<dbReference type="SUPFAM" id="SSF103612">
    <property type="entry name" value="SBT domain"/>
    <property type="match status" value="1"/>
</dbReference>
<keyword evidence="1" id="KW-0479">Metal-binding</keyword>
<evidence type="ECO:0000313" key="7">
    <source>
        <dbReference type="EMBL" id="KAK1404988.1"/>
    </source>
</evidence>
<gene>
    <name evidence="7" type="ORF">POM88_004593</name>
</gene>
<keyword evidence="3" id="KW-0862">Zinc</keyword>
<keyword evidence="2 4" id="KW-0863">Zinc-finger</keyword>
<feature type="domain" description="SBP-type" evidence="6">
    <location>
        <begin position="126"/>
        <end position="177"/>
    </location>
</feature>
<dbReference type="EMBL" id="JAUIZM010000001">
    <property type="protein sequence ID" value="KAK1404988.1"/>
    <property type="molecule type" value="Genomic_DNA"/>
</dbReference>
<dbReference type="InterPro" id="IPR044817">
    <property type="entry name" value="SBP-like"/>
</dbReference>
<evidence type="ECO:0000256" key="1">
    <source>
        <dbReference type="ARBA" id="ARBA00022723"/>
    </source>
</evidence>
<dbReference type="AlphaFoldDB" id="A0AAD8NEK2"/>
<evidence type="ECO:0000256" key="4">
    <source>
        <dbReference type="PROSITE-ProRule" id="PRU00470"/>
    </source>
</evidence>
<dbReference type="PANTHER" id="PTHR31251:SF208">
    <property type="entry name" value="SQUAMOSA PROMOTER-BINDING-LIKE PROTEIN 18"/>
    <property type="match status" value="1"/>
</dbReference>
<feature type="transmembrane region" description="Helical" evidence="5">
    <location>
        <begin position="46"/>
        <end position="66"/>
    </location>
</feature>
<evidence type="ECO:0000256" key="2">
    <source>
        <dbReference type="ARBA" id="ARBA00022771"/>
    </source>
</evidence>
<dbReference type="PANTHER" id="PTHR31251">
    <property type="entry name" value="SQUAMOSA PROMOTER-BINDING-LIKE PROTEIN 4"/>
    <property type="match status" value="1"/>
</dbReference>
<accession>A0AAD8NEK2</accession>
<evidence type="ECO:0000313" key="8">
    <source>
        <dbReference type="Proteomes" id="UP001237642"/>
    </source>
</evidence>
<reference evidence="7" key="2">
    <citation type="submission" date="2023-05" db="EMBL/GenBank/DDBJ databases">
        <authorList>
            <person name="Schelkunov M.I."/>
        </authorList>
    </citation>
    <scope>NUCLEOTIDE SEQUENCE</scope>
    <source>
        <strain evidence="7">Hsosn_3</strain>
        <tissue evidence="7">Leaf</tissue>
    </source>
</reference>
<keyword evidence="8" id="KW-1185">Reference proteome</keyword>
<dbReference type="GO" id="GO:0005634">
    <property type="term" value="C:nucleus"/>
    <property type="evidence" value="ECO:0007669"/>
    <property type="project" value="InterPro"/>
</dbReference>
<evidence type="ECO:0000256" key="3">
    <source>
        <dbReference type="ARBA" id="ARBA00022833"/>
    </source>
</evidence>